<dbReference type="InterPro" id="IPR035956">
    <property type="entry name" value="RimP_N_sf"/>
</dbReference>
<comment type="function">
    <text evidence="3">Required for maturation of 30S ribosomal subunits.</text>
</comment>
<dbReference type="GO" id="GO:0006412">
    <property type="term" value="P:translation"/>
    <property type="evidence" value="ECO:0007669"/>
    <property type="project" value="TreeGrafter"/>
</dbReference>
<dbReference type="Pfam" id="PF17384">
    <property type="entry name" value="DUF150_C"/>
    <property type="match status" value="1"/>
</dbReference>
<dbReference type="PANTHER" id="PTHR33867:SF1">
    <property type="entry name" value="RIBOSOME MATURATION FACTOR RIMP"/>
    <property type="match status" value="1"/>
</dbReference>
<name>A0A1Y2T408_SYMTR</name>
<dbReference type="GO" id="GO:0000028">
    <property type="term" value="P:ribosomal small subunit assembly"/>
    <property type="evidence" value="ECO:0007669"/>
    <property type="project" value="TreeGrafter"/>
</dbReference>
<feature type="domain" description="Ribosome maturation factor RimP N-terminal" evidence="4">
    <location>
        <begin position="16"/>
        <end position="87"/>
    </location>
</feature>
<dbReference type="PANTHER" id="PTHR33867">
    <property type="entry name" value="RIBOSOME MATURATION FACTOR RIMP"/>
    <property type="match status" value="1"/>
</dbReference>
<dbReference type="CDD" id="cd01734">
    <property type="entry name" value="YlxS_C"/>
    <property type="match status" value="1"/>
</dbReference>
<dbReference type="InterPro" id="IPR028989">
    <property type="entry name" value="RimP_N"/>
</dbReference>
<dbReference type="Gene3D" id="2.30.30.180">
    <property type="entry name" value="Ribosome maturation factor RimP, C-terminal domain"/>
    <property type="match status" value="1"/>
</dbReference>
<dbReference type="Gene3D" id="3.30.300.70">
    <property type="entry name" value="RimP-like superfamily, N-terminal"/>
    <property type="match status" value="1"/>
</dbReference>
<evidence type="ECO:0000259" key="4">
    <source>
        <dbReference type="Pfam" id="PF02576"/>
    </source>
</evidence>
<evidence type="ECO:0000313" key="7">
    <source>
        <dbReference type="Proteomes" id="UP000194267"/>
    </source>
</evidence>
<dbReference type="AlphaFoldDB" id="A0A1Y2T408"/>
<dbReference type="InterPro" id="IPR003728">
    <property type="entry name" value="Ribosome_maturation_RimP"/>
</dbReference>
<evidence type="ECO:0000313" key="6">
    <source>
        <dbReference type="EMBL" id="OTA41108.1"/>
    </source>
</evidence>
<dbReference type="Pfam" id="PF02576">
    <property type="entry name" value="RimP_N"/>
    <property type="match status" value="1"/>
</dbReference>
<reference evidence="7" key="1">
    <citation type="submission" date="2016-04" db="EMBL/GenBank/DDBJ databases">
        <authorList>
            <person name="Antunes L.P."/>
            <person name="Martins L.F."/>
            <person name="Pereira R.V."/>
            <person name="Thomas A.M."/>
            <person name="Barbosa D."/>
            <person name="Nascimento L."/>
            <person name="Silva G.M."/>
            <person name="Condomitti G.W."/>
            <person name="Digiampietri L.A."/>
            <person name="Lombardi K.C."/>
            <person name="Ramos P.L."/>
            <person name="Quaggio R.B."/>
            <person name="Oliveira J.C."/>
            <person name="Pascon R.C."/>
            <person name="Cruz J.B."/>
            <person name="Silva A.M."/>
            <person name="Setubal J.C."/>
        </authorList>
    </citation>
    <scope>NUCLEOTIDE SEQUENCE [LARGE SCALE GENOMIC DNA]</scope>
</reference>
<evidence type="ECO:0000256" key="3">
    <source>
        <dbReference type="HAMAP-Rule" id="MF_01077"/>
    </source>
</evidence>
<dbReference type="SUPFAM" id="SSF75420">
    <property type="entry name" value="YhbC-like, N-terminal domain"/>
    <property type="match status" value="1"/>
</dbReference>
<keyword evidence="1 3" id="KW-0963">Cytoplasm</keyword>
<organism evidence="6 7">
    <name type="scientific">Symbiobacterium thermophilum</name>
    <dbReference type="NCBI Taxonomy" id="2734"/>
    <lineage>
        <taxon>Bacteria</taxon>
        <taxon>Bacillati</taxon>
        <taxon>Bacillota</taxon>
        <taxon>Clostridia</taxon>
        <taxon>Eubacteriales</taxon>
        <taxon>Symbiobacteriaceae</taxon>
        <taxon>Symbiobacterium</taxon>
    </lineage>
</organism>
<gene>
    <name evidence="3" type="primary">rimP</name>
    <name evidence="6" type="ORF">A6D92_09905</name>
</gene>
<dbReference type="GO" id="GO:0005829">
    <property type="term" value="C:cytosol"/>
    <property type="evidence" value="ECO:0007669"/>
    <property type="project" value="TreeGrafter"/>
</dbReference>
<dbReference type="InterPro" id="IPR028998">
    <property type="entry name" value="RimP_C"/>
</dbReference>
<feature type="domain" description="Ribosome maturation factor RimP C-terminal" evidence="5">
    <location>
        <begin position="90"/>
        <end position="160"/>
    </location>
</feature>
<comment type="caution">
    <text evidence="6">The sequence shown here is derived from an EMBL/GenBank/DDBJ whole genome shotgun (WGS) entry which is preliminary data.</text>
</comment>
<keyword evidence="2 3" id="KW-0690">Ribosome biogenesis</keyword>
<proteinExistence type="inferred from homology"/>
<sequence>MAKSRKRLEELVEELAAPHAAALGLELVGVELVREGSYRYLRVYIDKEGGVGFDDCEALSRVVDAQLDQILPNPPYDFFEVSSPGLDRPLKREADFARYVGHKVVVTTYAPVDGQKSFVGELQGLIDGRVTLTLTEGKGRGRTISFDRQQVASARLYVEFDELERGLEE</sequence>
<dbReference type="HAMAP" id="MF_01077">
    <property type="entry name" value="RimP"/>
    <property type="match status" value="1"/>
</dbReference>
<evidence type="ECO:0000256" key="2">
    <source>
        <dbReference type="ARBA" id="ARBA00022517"/>
    </source>
</evidence>
<protein>
    <recommendedName>
        <fullName evidence="3">Ribosome maturation factor RimP</fullName>
    </recommendedName>
</protein>
<comment type="subcellular location">
    <subcellularLocation>
        <location evidence="3">Cytoplasm</location>
    </subcellularLocation>
</comment>
<dbReference type="FunFam" id="3.30.300.70:FF:000001">
    <property type="entry name" value="Ribosome maturation factor RimP"/>
    <property type="match status" value="1"/>
</dbReference>
<dbReference type="EMBL" id="LWLV01000792">
    <property type="protein sequence ID" value="OTA41108.1"/>
    <property type="molecule type" value="Genomic_DNA"/>
</dbReference>
<dbReference type="Proteomes" id="UP000194267">
    <property type="component" value="Unassembled WGS sequence"/>
</dbReference>
<dbReference type="InterPro" id="IPR036847">
    <property type="entry name" value="RimP_C_sf"/>
</dbReference>
<evidence type="ECO:0000259" key="5">
    <source>
        <dbReference type="Pfam" id="PF17384"/>
    </source>
</evidence>
<comment type="similarity">
    <text evidence="3">Belongs to the RimP family.</text>
</comment>
<evidence type="ECO:0000256" key="1">
    <source>
        <dbReference type="ARBA" id="ARBA00022490"/>
    </source>
</evidence>
<accession>A0A1Y2T408</accession>
<dbReference type="SUPFAM" id="SSF74942">
    <property type="entry name" value="YhbC-like, C-terminal domain"/>
    <property type="match status" value="1"/>
</dbReference>